<evidence type="ECO:0000256" key="4">
    <source>
        <dbReference type="ARBA" id="ARBA00022692"/>
    </source>
</evidence>
<feature type="transmembrane region" description="Helical" evidence="7">
    <location>
        <begin position="518"/>
        <end position="537"/>
    </location>
</feature>
<organism evidence="9 10">
    <name type="scientific">Arthrobacter russicus</name>
    <dbReference type="NCBI Taxonomy" id="172040"/>
    <lineage>
        <taxon>Bacteria</taxon>
        <taxon>Bacillati</taxon>
        <taxon>Actinomycetota</taxon>
        <taxon>Actinomycetes</taxon>
        <taxon>Micrococcales</taxon>
        <taxon>Micrococcaceae</taxon>
        <taxon>Arthrobacter</taxon>
    </lineage>
</organism>
<evidence type="ECO:0000259" key="8">
    <source>
        <dbReference type="PROSITE" id="PS50928"/>
    </source>
</evidence>
<feature type="transmembrane region" description="Helical" evidence="7">
    <location>
        <begin position="140"/>
        <end position="163"/>
    </location>
</feature>
<protein>
    <submittedName>
        <fullName evidence="9">Phosphonate transport system permease protein</fullName>
    </submittedName>
</protein>
<dbReference type="PROSITE" id="PS50928">
    <property type="entry name" value="ABC_TM1"/>
    <property type="match status" value="2"/>
</dbReference>
<dbReference type="Pfam" id="PF00528">
    <property type="entry name" value="BPD_transp_1"/>
    <property type="match status" value="2"/>
</dbReference>
<comment type="subcellular location">
    <subcellularLocation>
        <location evidence="1 7">Cell membrane</location>
        <topology evidence="1 7">Multi-pass membrane protein</topology>
    </subcellularLocation>
</comment>
<evidence type="ECO:0000256" key="1">
    <source>
        <dbReference type="ARBA" id="ARBA00004651"/>
    </source>
</evidence>
<dbReference type="InterPro" id="IPR035906">
    <property type="entry name" value="MetI-like_sf"/>
</dbReference>
<comment type="caution">
    <text evidence="9">The sequence shown here is derived from an EMBL/GenBank/DDBJ whole genome shotgun (WGS) entry which is preliminary data.</text>
</comment>
<dbReference type="PANTHER" id="PTHR30043">
    <property type="entry name" value="PHOSPHONATES TRANSPORT SYSTEM PERMEASE PROTEIN"/>
    <property type="match status" value="1"/>
</dbReference>
<keyword evidence="3" id="KW-1003">Cell membrane</keyword>
<feature type="domain" description="ABC transmembrane type-1" evidence="8">
    <location>
        <begin position="88"/>
        <end position="271"/>
    </location>
</feature>
<evidence type="ECO:0000313" key="10">
    <source>
        <dbReference type="Proteomes" id="UP001185069"/>
    </source>
</evidence>
<feature type="transmembrane region" description="Helical" evidence="7">
    <location>
        <begin position="31"/>
        <end position="54"/>
    </location>
</feature>
<evidence type="ECO:0000256" key="2">
    <source>
        <dbReference type="ARBA" id="ARBA00022448"/>
    </source>
</evidence>
<evidence type="ECO:0000256" key="5">
    <source>
        <dbReference type="ARBA" id="ARBA00022989"/>
    </source>
</evidence>
<dbReference type="InterPro" id="IPR000515">
    <property type="entry name" value="MetI-like"/>
</dbReference>
<feature type="transmembrane region" description="Helical" evidence="7">
    <location>
        <begin position="549"/>
        <end position="569"/>
    </location>
</feature>
<sequence length="575" mass="60263">MATTGLSAPPTRDRPEPAVERRLLPRPSGRSIGVAAILLGLLAAGIVAVGALGISGPRIISSLDKIGKFLARSVPLDFSDPGLLAELTLKTLAVVISGTLFATVLSIPLAYLAARNTSPHPGLRWLARGIIVLARSIPEVILLIILVTLMALGALPAVVAIGLHSVGMIGKLFADAIEQIDEGPRTAIRAAGGGRMQEFVSGVLPQVLPSWVATVLHRNDINLRASAILGVVGMPGLGYELYTAILRLDYPRALAAAVILFLLCVAMEIIATLLRSMILGRPSGGRSLGARISRHAVAAPRRSGAAGLPGGAATRLSAPWNARRVQINVIGWLALAVLVWALWYAQINWRDVIDVWARIPERVSALFPLSFGDTPAPKMLGLVWETVYIALAGTLIAVLFSVPIGSFAARNVALNGAVHKSFRLVLLLVRGIPELLLAIILILATGFGPIAGAFALGLGGIGLLGKLLADSLEEVNPGPETALKATGARRGQIYASATFPQATPAFVGHIFYMLDSNVRAATVLGVVGGGGVGFVMFESASRSQYNVVFTIALMILAIVLVIEGVSMWLRKALAG</sequence>
<feature type="domain" description="ABC transmembrane type-1" evidence="8">
    <location>
        <begin position="383"/>
        <end position="566"/>
    </location>
</feature>
<reference evidence="9 10" key="1">
    <citation type="submission" date="2023-07" db="EMBL/GenBank/DDBJ databases">
        <title>Sequencing the genomes of 1000 actinobacteria strains.</title>
        <authorList>
            <person name="Klenk H.-P."/>
        </authorList>
    </citation>
    <scope>NUCLEOTIDE SEQUENCE [LARGE SCALE GENOMIC DNA]</scope>
    <source>
        <strain evidence="9 10">DSM 14555</strain>
    </source>
</reference>
<accession>A0ABU1JBT8</accession>
<dbReference type="Proteomes" id="UP001185069">
    <property type="component" value="Unassembled WGS sequence"/>
</dbReference>
<keyword evidence="4 7" id="KW-0812">Transmembrane</keyword>
<keyword evidence="5 7" id="KW-1133">Transmembrane helix</keyword>
<feature type="transmembrane region" description="Helical" evidence="7">
    <location>
        <begin position="253"/>
        <end position="274"/>
    </location>
</feature>
<name>A0ABU1JBT8_9MICC</name>
<feature type="transmembrane region" description="Helical" evidence="7">
    <location>
        <begin position="387"/>
        <end position="409"/>
    </location>
</feature>
<dbReference type="NCBIfam" id="TIGR01097">
    <property type="entry name" value="PhnE"/>
    <property type="match status" value="1"/>
</dbReference>
<dbReference type="CDD" id="cd06261">
    <property type="entry name" value="TM_PBP2"/>
    <property type="match status" value="1"/>
</dbReference>
<dbReference type="Gene3D" id="1.10.3720.10">
    <property type="entry name" value="MetI-like"/>
    <property type="match status" value="2"/>
</dbReference>
<feature type="transmembrane region" description="Helical" evidence="7">
    <location>
        <begin position="325"/>
        <end position="345"/>
    </location>
</feature>
<comment type="similarity">
    <text evidence="7">Belongs to the binding-protein-dependent transport system permease family.</text>
</comment>
<evidence type="ECO:0000313" key="9">
    <source>
        <dbReference type="EMBL" id="MDR6269341.1"/>
    </source>
</evidence>
<dbReference type="SUPFAM" id="SSF161098">
    <property type="entry name" value="MetI-like"/>
    <property type="match status" value="2"/>
</dbReference>
<dbReference type="RefSeq" id="WP_309797579.1">
    <property type="nucleotide sequence ID" value="NZ_BAAAHY010000005.1"/>
</dbReference>
<proteinExistence type="inferred from homology"/>
<evidence type="ECO:0000256" key="6">
    <source>
        <dbReference type="ARBA" id="ARBA00023136"/>
    </source>
</evidence>
<evidence type="ECO:0000256" key="7">
    <source>
        <dbReference type="RuleBase" id="RU363032"/>
    </source>
</evidence>
<gene>
    <name evidence="9" type="ORF">JOE69_001579</name>
</gene>
<keyword evidence="10" id="KW-1185">Reference proteome</keyword>
<dbReference type="PANTHER" id="PTHR30043:SF1">
    <property type="entry name" value="ABC TRANSPORT SYSTEM PERMEASE PROTEIN P69"/>
    <property type="match status" value="1"/>
</dbReference>
<keyword evidence="6 7" id="KW-0472">Membrane</keyword>
<dbReference type="InterPro" id="IPR005769">
    <property type="entry name" value="PhnE/PtxC"/>
</dbReference>
<evidence type="ECO:0000256" key="3">
    <source>
        <dbReference type="ARBA" id="ARBA00022475"/>
    </source>
</evidence>
<dbReference type="EMBL" id="JAVDQF010000001">
    <property type="protein sequence ID" value="MDR6269341.1"/>
    <property type="molecule type" value="Genomic_DNA"/>
</dbReference>
<feature type="transmembrane region" description="Helical" evidence="7">
    <location>
        <begin position="92"/>
        <end position="114"/>
    </location>
</feature>
<keyword evidence="2 7" id="KW-0813">Transport</keyword>